<dbReference type="PANTHER" id="PTHR47171:SF6">
    <property type="entry name" value="SPECIFIC TRANSCRIPTION FACTOR, PUTATIVE (AFU_ORTHOLOGUE AFUA_2G06130)-RELATED"/>
    <property type="match status" value="1"/>
</dbReference>
<dbReference type="CDD" id="cd12148">
    <property type="entry name" value="fungal_TF_MHR"/>
    <property type="match status" value="1"/>
</dbReference>
<feature type="compositionally biased region" description="Polar residues" evidence="6">
    <location>
        <begin position="7"/>
        <end position="21"/>
    </location>
</feature>
<dbReference type="PANTHER" id="PTHR47171">
    <property type="entry name" value="FARA-RELATED"/>
    <property type="match status" value="1"/>
</dbReference>
<dbReference type="EMBL" id="QLNT01000022">
    <property type="protein sequence ID" value="KAF3060656.1"/>
    <property type="molecule type" value="Genomic_DNA"/>
</dbReference>
<comment type="caution">
    <text evidence="8">The sequence shown here is derived from an EMBL/GenBank/DDBJ whole genome shotgun (WGS) entry which is preliminary data.</text>
</comment>
<dbReference type="GO" id="GO:0003677">
    <property type="term" value="F:DNA binding"/>
    <property type="evidence" value="ECO:0007669"/>
    <property type="project" value="UniProtKB-KW"/>
</dbReference>
<evidence type="ECO:0000256" key="3">
    <source>
        <dbReference type="ARBA" id="ARBA00023125"/>
    </source>
</evidence>
<protein>
    <recommendedName>
        <fullName evidence="7">Xylanolytic transcriptional activator regulatory domain-containing protein</fullName>
    </recommendedName>
</protein>
<keyword evidence="4" id="KW-0804">Transcription</keyword>
<dbReference type="CDD" id="cd00067">
    <property type="entry name" value="GAL4"/>
    <property type="match status" value="1"/>
</dbReference>
<gene>
    <name evidence="8" type="ORF">CFAM422_010817</name>
</gene>
<dbReference type="GO" id="GO:0006351">
    <property type="term" value="P:DNA-templated transcription"/>
    <property type="evidence" value="ECO:0007669"/>
    <property type="project" value="InterPro"/>
</dbReference>
<keyword evidence="3" id="KW-0238">DNA-binding</keyword>
<dbReference type="Pfam" id="PF04082">
    <property type="entry name" value="Fungal_trans"/>
    <property type="match status" value="1"/>
</dbReference>
<feature type="domain" description="Xylanolytic transcriptional activator regulatory" evidence="7">
    <location>
        <begin position="203"/>
        <end position="377"/>
    </location>
</feature>
<feature type="region of interest" description="Disordered" evidence="6">
    <location>
        <begin position="1"/>
        <end position="73"/>
    </location>
</feature>
<dbReference type="AlphaFoldDB" id="A0A9P4X7D9"/>
<evidence type="ECO:0000256" key="6">
    <source>
        <dbReference type="SAM" id="MobiDB-lite"/>
    </source>
</evidence>
<evidence type="ECO:0000256" key="2">
    <source>
        <dbReference type="ARBA" id="ARBA00023015"/>
    </source>
</evidence>
<accession>A0A9P4X7D9</accession>
<evidence type="ECO:0000256" key="1">
    <source>
        <dbReference type="ARBA" id="ARBA00022833"/>
    </source>
</evidence>
<feature type="region of interest" description="Disordered" evidence="6">
    <location>
        <begin position="86"/>
        <end position="106"/>
    </location>
</feature>
<organism evidence="8 9">
    <name type="scientific">Trichoderma lentiforme</name>
    <dbReference type="NCBI Taxonomy" id="1567552"/>
    <lineage>
        <taxon>Eukaryota</taxon>
        <taxon>Fungi</taxon>
        <taxon>Dikarya</taxon>
        <taxon>Ascomycota</taxon>
        <taxon>Pezizomycotina</taxon>
        <taxon>Sordariomycetes</taxon>
        <taxon>Hypocreomycetidae</taxon>
        <taxon>Hypocreales</taxon>
        <taxon>Hypocreaceae</taxon>
        <taxon>Trichoderma</taxon>
    </lineage>
</organism>
<feature type="compositionally biased region" description="Basic residues" evidence="6">
    <location>
        <begin position="24"/>
        <end position="35"/>
    </location>
</feature>
<dbReference type="Proteomes" id="UP000801864">
    <property type="component" value="Unassembled WGS sequence"/>
</dbReference>
<evidence type="ECO:0000259" key="7">
    <source>
        <dbReference type="Pfam" id="PF04082"/>
    </source>
</evidence>
<keyword evidence="9" id="KW-1185">Reference proteome</keyword>
<dbReference type="GO" id="GO:0008270">
    <property type="term" value="F:zinc ion binding"/>
    <property type="evidence" value="ECO:0007669"/>
    <property type="project" value="InterPro"/>
</dbReference>
<evidence type="ECO:0000256" key="5">
    <source>
        <dbReference type="ARBA" id="ARBA00023242"/>
    </source>
</evidence>
<dbReference type="InterPro" id="IPR052073">
    <property type="entry name" value="Amide_Lactam_Regulators"/>
</dbReference>
<proteinExistence type="predicted"/>
<reference evidence="8 9" key="1">
    <citation type="submission" date="2018-06" db="EMBL/GenBank/DDBJ databases">
        <title>Genome analysis of cellulolytic fungus Trichoderma lentiforme CFAM-422.</title>
        <authorList>
            <person name="Steindorff A.S."/>
            <person name="Formighieri E.F."/>
            <person name="Midorikawa G.E.O."/>
            <person name="Tamietti M.S."/>
            <person name="Ramos E.Z."/>
            <person name="Silva A.S."/>
            <person name="Bon E.P.S."/>
            <person name="Mendes T.D."/>
            <person name="Damaso M.C.T."/>
            <person name="Favaro L.C.L."/>
        </authorList>
    </citation>
    <scope>NUCLEOTIDE SEQUENCE [LARGE SCALE GENOMIC DNA]</scope>
    <source>
        <strain evidence="8 9">CFAM-422</strain>
    </source>
</reference>
<keyword evidence="5" id="KW-0539">Nucleus</keyword>
<dbReference type="InterPro" id="IPR001138">
    <property type="entry name" value="Zn2Cys6_DnaBD"/>
</dbReference>
<name>A0A9P4X7D9_9HYPO</name>
<keyword evidence="1" id="KW-0862">Zinc</keyword>
<dbReference type="InterPro" id="IPR007219">
    <property type="entry name" value="XnlR_reg_dom"/>
</dbReference>
<evidence type="ECO:0000256" key="4">
    <source>
        <dbReference type="ARBA" id="ARBA00023163"/>
    </source>
</evidence>
<evidence type="ECO:0000313" key="8">
    <source>
        <dbReference type="EMBL" id="KAF3060656.1"/>
    </source>
</evidence>
<keyword evidence="2" id="KW-0805">Transcription regulation</keyword>
<evidence type="ECO:0000313" key="9">
    <source>
        <dbReference type="Proteomes" id="UP000801864"/>
    </source>
</evidence>
<sequence>MIRFVAANSSTIGQKRQQVSRACNRCRTRKKRCQHAQKPIRELESQKPVGERDGRLDEPITDHVSSSASSLSTAAEPYQLRLEAPLHSDTEGPTKKHNSEATSQVERRGFRFVGDLNPERAFLAIDNPQCTIEIASYDSVGIWLADKANYKDVQNNEAPAPNLVDSSLFAALTPLSRKVLSTILREECLAMLPPPEAVQDLTSIYFKKFHPIFPILNETIFRNLERTEKAHILLQQGICLVASLAPSAKRHLVLPGSETLMPHREFGRRIQSAMRISIEAGIVMDKIILIQAFSLLWMFSDGPDGRDVSSMMCAKAVQCVQSLGLHLYRKGSQKEGHYERTMLCCVWAIDRLNAAFNGVPVLMQERDFGMDLTECFDLQVPGCRLFLYVISWLDKVINIYRPTASVNSAKSGMIFTSFEDLLQQSDSLHIATPLLATIEMLYHAVVMLSCRPRQTEDAAEDPSSLRSLHELSAERITSIYYDKSVGQLTYFPFVPYAVSLSLSMACAEMRHAKVPMFRLRAYEKVRINCDILERLGEIFYFAGLMSDMGKSALDQNERLYQNTVENGQQNYTASNNRSAALMERTDTSGK</sequence>
<feature type="compositionally biased region" description="Basic and acidic residues" evidence="6">
    <location>
        <begin position="39"/>
        <end position="61"/>
    </location>
</feature>
<dbReference type="GO" id="GO:0000981">
    <property type="term" value="F:DNA-binding transcription factor activity, RNA polymerase II-specific"/>
    <property type="evidence" value="ECO:0007669"/>
    <property type="project" value="InterPro"/>
</dbReference>